<keyword evidence="3 7" id="KW-0560">Oxidoreductase</keyword>
<organism evidence="7">
    <name type="scientific">bioreactor metagenome</name>
    <dbReference type="NCBI Taxonomy" id="1076179"/>
    <lineage>
        <taxon>unclassified sequences</taxon>
        <taxon>metagenomes</taxon>
        <taxon>ecological metagenomes</taxon>
    </lineage>
</organism>
<reference evidence="7" key="1">
    <citation type="submission" date="2019-08" db="EMBL/GenBank/DDBJ databases">
        <authorList>
            <person name="Kucharzyk K."/>
            <person name="Murdoch R.W."/>
            <person name="Higgins S."/>
            <person name="Loffler F."/>
        </authorList>
    </citation>
    <scope>NUCLEOTIDE SEQUENCE</scope>
</reference>
<dbReference type="GO" id="GO:0004791">
    <property type="term" value="F:thioredoxin-disulfide reductase (NADPH) activity"/>
    <property type="evidence" value="ECO:0007669"/>
    <property type="project" value="UniProtKB-EC"/>
</dbReference>
<accession>A0A645B9V6</accession>
<dbReference type="EMBL" id="VSSQ01018334">
    <property type="protein sequence ID" value="MPM61431.1"/>
    <property type="molecule type" value="Genomic_DNA"/>
</dbReference>
<comment type="caution">
    <text evidence="7">The sequence shown here is derived from an EMBL/GenBank/DDBJ whole genome shotgun (WGS) entry which is preliminary data.</text>
</comment>
<evidence type="ECO:0000256" key="4">
    <source>
        <dbReference type="ARBA" id="ARBA00023157"/>
    </source>
</evidence>
<sequence length="315" mass="33856">MDNTKHYDVIVLGAGPAGLTAGIYLSRARLKTLIVSEGVAGGQMVLTHEIANYPGVESISGYQLANIMKKQAKGFGCEIRSNISIARIELKGSIKSVELSGGEVFTSDAVLLTSGGRSRTIGANGEDLFKGKGISYCATCDGDFFTDKRIYVVGGGNSALEEAVSLTKYASKVTIIHQFDHFQAFEHAVEEAGKNPKIDFIMESSVVSFNGDEKLESIDIKNLTTGKTERHLTDGVFVFIGYVPNTEFVKDMVETNQWGEIVVKPDMSTSLAGVFAAGDSIAKRYRQVTTAVGDGTVAALAASAYINELKKKRRD</sequence>
<protein>
    <submittedName>
        <fullName evidence="7">Thioredoxin reductase</fullName>
        <ecNumber evidence="7">1.8.1.9</ecNumber>
    </submittedName>
</protein>
<keyword evidence="5" id="KW-0676">Redox-active center</keyword>
<evidence type="ECO:0000256" key="2">
    <source>
        <dbReference type="ARBA" id="ARBA00022827"/>
    </source>
</evidence>
<dbReference type="InterPro" id="IPR050097">
    <property type="entry name" value="Ferredoxin-NADP_redctase_2"/>
</dbReference>
<dbReference type="SUPFAM" id="SSF51905">
    <property type="entry name" value="FAD/NAD(P)-binding domain"/>
    <property type="match status" value="1"/>
</dbReference>
<feature type="domain" description="FAD/NAD(P)-binding" evidence="6">
    <location>
        <begin position="7"/>
        <end position="295"/>
    </location>
</feature>
<dbReference type="Pfam" id="PF07992">
    <property type="entry name" value="Pyr_redox_2"/>
    <property type="match status" value="1"/>
</dbReference>
<dbReference type="PROSITE" id="PS00573">
    <property type="entry name" value="PYRIDINE_REDOX_2"/>
    <property type="match status" value="1"/>
</dbReference>
<dbReference type="InterPro" id="IPR036188">
    <property type="entry name" value="FAD/NAD-bd_sf"/>
</dbReference>
<evidence type="ECO:0000259" key="6">
    <source>
        <dbReference type="Pfam" id="PF07992"/>
    </source>
</evidence>
<dbReference type="PANTHER" id="PTHR48105">
    <property type="entry name" value="THIOREDOXIN REDUCTASE 1-RELATED-RELATED"/>
    <property type="match status" value="1"/>
</dbReference>
<evidence type="ECO:0000256" key="1">
    <source>
        <dbReference type="ARBA" id="ARBA00022630"/>
    </source>
</evidence>
<keyword evidence="1" id="KW-0285">Flavoprotein</keyword>
<dbReference type="InterPro" id="IPR023753">
    <property type="entry name" value="FAD/NAD-binding_dom"/>
</dbReference>
<dbReference type="Gene3D" id="3.50.50.60">
    <property type="entry name" value="FAD/NAD(P)-binding domain"/>
    <property type="match status" value="2"/>
</dbReference>
<name>A0A645B9V6_9ZZZZ</name>
<keyword evidence="2" id="KW-0274">FAD</keyword>
<evidence type="ECO:0000313" key="7">
    <source>
        <dbReference type="EMBL" id="MPM61431.1"/>
    </source>
</evidence>
<dbReference type="AlphaFoldDB" id="A0A645B9V6"/>
<dbReference type="EC" id="1.8.1.9" evidence="7"/>
<dbReference type="InterPro" id="IPR008255">
    <property type="entry name" value="Pyr_nucl-diS_OxRdtase_2_AS"/>
</dbReference>
<keyword evidence="4" id="KW-1015">Disulfide bond</keyword>
<proteinExistence type="predicted"/>
<evidence type="ECO:0000256" key="5">
    <source>
        <dbReference type="ARBA" id="ARBA00023284"/>
    </source>
</evidence>
<dbReference type="PRINTS" id="PR00469">
    <property type="entry name" value="PNDRDTASEII"/>
</dbReference>
<dbReference type="PRINTS" id="PR00368">
    <property type="entry name" value="FADPNR"/>
</dbReference>
<evidence type="ECO:0000256" key="3">
    <source>
        <dbReference type="ARBA" id="ARBA00023002"/>
    </source>
</evidence>
<gene>
    <name evidence="7" type="primary">trxB_37</name>
    <name evidence="7" type="ORF">SDC9_108289</name>
</gene>